<dbReference type="AlphaFoldDB" id="K0IM84"/>
<dbReference type="HOGENOM" id="CLU_2313872_0_0_2"/>
<evidence type="ECO:0000256" key="1">
    <source>
        <dbReference type="SAM" id="Phobius"/>
    </source>
</evidence>
<keyword evidence="3" id="KW-1185">Reference proteome</keyword>
<keyword evidence="1" id="KW-1133">Transmembrane helix</keyword>
<evidence type="ECO:0000313" key="3">
    <source>
        <dbReference type="Proteomes" id="UP000008037"/>
    </source>
</evidence>
<keyword evidence="1" id="KW-0812">Transmembrane</keyword>
<sequence length="99" mass="11233">MRIGHAFRLDKPSKLLNMTRSALLQMSADIKRNVSQTTTGRKPKITVGILLGVMVFGLFIVGFDQGHLFSIAQGEQAYEDLWMHEFYHDMRHAAGFPCH</sequence>
<evidence type="ECO:0000313" key="2">
    <source>
        <dbReference type="EMBL" id="AFU57644.1"/>
    </source>
</evidence>
<dbReference type="InParanoid" id="K0IM84"/>
<name>K0IM84_NITGG</name>
<dbReference type="KEGG" id="nga:Ngar_c07010"/>
<dbReference type="Pfam" id="PF09489">
    <property type="entry name" value="CbtB"/>
    <property type="match status" value="1"/>
</dbReference>
<reference evidence="2 3" key="1">
    <citation type="journal article" date="2012" name="Environ. Microbiol.">
        <title>The genome of the ammonia-oxidizing Candidatus Nitrososphaera gargensis: insights into metabolic versatility and environmental adaptations.</title>
        <authorList>
            <person name="Spang A."/>
            <person name="Poehlein A."/>
            <person name="Offre P."/>
            <person name="Zumbragel S."/>
            <person name="Haider S."/>
            <person name="Rychlik N."/>
            <person name="Nowka B."/>
            <person name="Schmeisser C."/>
            <person name="Lebedeva E.V."/>
            <person name="Rattei T."/>
            <person name="Bohm C."/>
            <person name="Schmid M."/>
            <person name="Galushko A."/>
            <person name="Hatzenpichler R."/>
            <person name="Weinmaier T."/>
            <person name="Daniel R."/>
            <person name="Schleper C."/>
            <person name="Spieck E."/>
            <person name="Streit W."/>
            <person name="Wagner M."/>
        </authorList>
    </citation>
    <scope>NUCLEOTIDE SEQUENCE [LARGE SCALE GENOMIC DNA]</scope>
    <source>
        <strain evidence="3">Ga9.2</strain>
    </source>
</reference>
<gene>
    <name evidence="2" type="primary">cbtB1</name>
    <name evidence="2" type="ordered locus">Ngar_c07010</name>
</gene>
<dbReference type="STRING" id="1237085.Ngar_c07010"/>
<dbReference type="InterPro" id="IPR012667">
    <property type="entry name" value="CbtB_put"/>
</dbReference>
<keyword evidence="1" id="KW-0472">Membrane</keyword>
<dbReference type="EMBL" id="CP002408">
    <property type="protein sequence ID" value="AFU57644.1"/>
    <property type="molecule type" value="Genomic_DNA"/>
</dbReference>
<proteinExistence type="predicted"/>
<organism evidence="2 3">
    <name type="scientific">Nitrososphaera gargensis (strain Ga9.2)</name>
    <dbReference type="NCBI Taxonomy" id="1237085"/>
    <lineage>
        <taxon>Archaea</taxon>
        <taxon>Nitrososphaerota</taxon>
        <taxon>Nitrososphaeria</taxon>
        <taxon>Nitrososphaerales</taxon>
        <taxon>Nitrososphaeraceae</taxon>
        <taxon>Nitrososphaera</taxon>
    </lineage>
</organism>
<protein>
    <submittedName>
        <fullName evidence="2">Putative cobalt transporter family protein, subunit CbtB</fullName>
    </submittedName>
</protein>
<accession>K0IM84</accession>
<feature type="transmembrane region" description="Helical" evidence="1">
    <location>
        <begin position="45"/>
        <end position="63"/>
    </location>
</feature>
<dbReference type="Proteomes" id="UP000008037">
    <property type="component" value="Chromosome"/>
</dbReference>